<gene>
    <name evidence="3" type="ORF">KTAU_24750</name>
</gene>
<keyword evidence="2" id="KW-1133">Transmembrane helix</keyword>
<proteinExistence type="predicted"/>
<name>A0A5J4K597_9CHLR</name>
<protein>
    <submittedName>
        <fullName evidence="3">Uncharacterized protein</fullName>
    </submittedName>
</protein>
<feature type="compositionally biased region" description="Basic and acidic residues" evidence="1">
    <location>
        <begin position="114"/>
        <end position="128"/>
    </location>
</feature>
<sequence>MIRRLAGVLLTITGILACPCHLVITLPLLASLLAGTALGVVLQQQRPLIVALATLSFVGALALGGWLLWGAEQGGHASVVSTSASCPTCRPRTGELQRQEPVPATESRTLALSLKERNHSSNADRHGA</sequence>
<dbReference type="Proteomes" id="UP000334820">
    <property type="component" value="Unassembled WGS sequence"/>
</dbReference>
<keyword evidence="2" id="KW-0472">Membrane</keyword>
<evidence type="ECO:0000256" key="1">
    <source>
        <dbReference type="SAM" id="MobiDB-lite"/>
    </source>
</evidence>
<organism evidence="3 4">
    <name type="scientific">Thermogemmatispora aurantia</name>
    <dbReference type="NCBI Taxonomy" id="2045279"/>
    <lineage>
        <taxon>Bacteria</taxon>
        <taxon>Bacillati</taxon>
        <taxon>Chloroflexota</taxon>
        <taxon>Ktedonobacteria</taxon>
        <taxon>Thermogemmatisporales</taxon>
        <taxon>Thermogemmatisporaceae</taxon>
        <taxon>Thermogemmatispora</taxon>
    </lineage>
</organism>
<accession>A0A5J4K597</accession>
<comment type="caution">
    <text evidence="3">The sequence shown here is derived from an EMBL/GenBank/DDBJ whole genome shotgun (WGS) entry which is preliminary data.</text>
</comment>
<evidence type="ECO:0000313" key="4">
    <source>
        <dbReference type="Proteomes" id="UP000334820"/>
    </source>
</evidence>
<evidence type="ECO:0000256" key="2">
    <source>
        <dbReference type="SAM" id="Phobius"/>
    </source>
</evidence>
<keyword evidence="2" id="KW-0812">Transmembrane</keyword>
<dbReference type="AlphaFoldDB" id="A0A5J4K597"/>
<evidence type="ECO:0000313" key="3">
    <source>
        <dbReference type="EMBL" id="GER83838.1"/>
    </source>
</evidence>
<dbReference type="PROSITE" id="PS51257">
    <property type="entry name" value="PROKAR_LIPOPROTEIN"/>
    <property type="match status" value="1"/>
</dbReference>
<dbReference type="EMBL" id="BKZV01000003">
    <property type="protein sequence ID" value="GER83838.1"/>
    <property type="molecule type" value="Genomic_DNA"/>
</dbReference>
<keyword evidence="4" id="KW-1185">Reference proteome</keyword>
<feature type="transmembrane region" description="Helical" evidence="2">
    <location>
        <begin position="49"/>
        <end position="69"/>
    </location>
</feature>
<feature type="region of interest" description="Disordered" evidence="1">
    <location>
        <begin position="90"/>
        <end position="128"/>
    </location>
</feature>
<reference evidence="3 4" key="1">
    <citation type="journal article" date="2019" name="Int. J. Syst. Evol. Microbiol.">
        <title>Thermogemmatispora aurantia sp. nov. and Thermogemmatispora argillosa sp. nov., within the class Ktedonobacteria, and emended description of the genus Thermogemmatispora.</title>
        <authorList>
            <person name="Zheng Y."/>
            <person name="Wang C.M."/>
            <person name="Sakai Y."/>
            <person name="Abe K."/>
            <person name="Yokota A."/>
            <person name="Yabe S."/>
        </authorList>
    </citation>
    <scope>NUCLEOTIDE SEQUENCE [LARGE SCALE GENOMIC DNA]</scope>
    <source>
        <strain evidence="3 4">A1-2</strain>
    </source>
</reference>